<dbReference type="InterPro" id="IPR013137">
    <property type="entry name" value="Znf_TFIIB"/>
</dbReference>
<comment type="caution">
    <text evidence="3">The sequence shown here is derived from an EMBL/GenBank/DDBJ whole genome shotgun (WGS) entry which is preliminary data.</text>
</comment>
<dbReference type="PROSITE" id="PS51134">
    <property type="entry name" value="ZF_TFIIB"/>
    <property type="match status" value="1"/>
</dbReference>
<dbReference type="AlphaFoldDB" id="A0A150IJ30"/>
<dbReference type="EMBL" id="LNGC01000247">
    <property type="protein sequence ID" value="KYC45040.1"/>
    <property type="molecule type" value="Genomic_DNA"/>
</dbReference>
<evidence type="ECO:0000313" key="3">
    <source>
        <dbReference type="EMBL" id="KYC45040.1"/>
    </source>
</evidence>
<feature type="domain" description="TFIIB-type" evidence="2">
    <location>
        <begin position="82"/>
        <end position="113"/>
    </location>
</feature>
<sequence>MLAINTTVSEVIPISKPSKKYTYNKGWLRKVLDGICPQCDEPMTKKGIKRECSTYRHLEIYGNPVSVAYDITTIKEPLPPIDYTKCPECQSNKIIEDIDRGEICCGKCGLVLSGNDYGVDYPWHKFQLLNIRNF</sequence>
<evidence type="ECO:0000259" key="2">
    <source>
        <dbReference type="PROSITE" id="PS51134"/>
    </source>
</evidence>
<keyword evidence="3" id="KW-0648">Protein biosynthesis</keyword>
<name>A0A150IJ30_9EURY</name>
<evidence type="ECO:0000256" key="1">
    <source>
        <dbReference type="PROSITE-ProRule" id="PRU00469"/>
    </source>
</evidence>
<gene>
    <name evidence="3" type="primary">tfb_2</name>
    <name evidence="3" type="ORF">AMQ22_02244</name>
</gene>
<dbReference type="GO" id="GO:0008270">
    <property type="term" value="F:zinc ion binding"/>
    <property type="evidence" value="ECO:0007669"/>
    <property type="project" value="UniProtKB-KW"/>
</dbReference>
<proteinExistence type="predicted"/>
<evidence type="ECO:0000313" key="4">
    <source>
        <dbReference type="Proteomes" id="UP000075398"/>
    </source>
</evidence>
<dbReference type="Pfam" id="PF08271">
    <property type="entry name" value="Zn_Ribbon_TF"/>
    <property type="match status" value="1"/>
</dbReference>
<keyword evidence="1" id="KW-0862">Zinc</keyword>
<dbReference type="Proteomes" id="UP000075398">
    <property type="component" value="Unassembled WGS sequence"/>
</dbReference>
<organism evidence="3 4">
    <name type="scientific">Candidatus Methanofastidiosum methylothiophilum</name>
    <dbReference type="NCBI Taxonomy" id="1705564"/>
    <lineage>
        <taxon>Archaea</taxon>
        <taxon>Methanobacteriati</taxon>
        <taxon>Methanobacteriota</taxon>
        <taxon>Stenosarchaea group</taxon>
        <taxon>Candidatus Methanofastidiosia</taxon>
        <taxon>Candidatus Methanofastidiosales</taxon>
        <taxon>Candidatus Methanofastidiosaceae</taxon>
        <taxon>Candidatus Methanofastidiosum</taxon>
    </lineage>
</organism>
<accession>A0A150IJ30</accession>
<protein>
    <submittedName>
        <fullName evidence="3">Transcription initiation factor IIB</fullName>
    </submittedName>
</protein>
<keyword evidence="1" id="KW-0863">Zinc-finger</keyword>
<keyword evidence="1" id="KW-0479">Metal-binding</keyword>
<keyword evidence="3" id="KW-0396">Initiation factor</keyword>
<dbReference type="GO" id="GO:0003743">
    <property type="term" value="F:translation initiation factor activity"/>
    <property type="evidence" value="ECO:0007669"/>
    <property type="project" value="UniProtKB-KW"/>
</dbReference>
<dbReference type="SUPFAM" id="SSF57783">
    <property type="entry name" value="Zinc beta-ribbon"/>
    <property type="match status" value="1"/>
</dbReference>
<dbReference type="Gene3D" id="2.20.25.10">
    <property type="match status" value="1"/>
</dbReference>
<reference evidence="3 4" key="1">
    <citation type="journal article" date="2016" name="ISME J.">
        <title>Chasing the elusive Euryarchaeota class WSA2: genomes reveal a uniquely fastidious methyl-reducing methanogen.</title>
        <authorList>
            <person name="Nobu M.K."/>
            <person name="Narihiro T."/>
            <person name="Kuroda K."/>
            <person name="Mei R."/>
            <person name="Liu W.T."/>
        </authorList>
    </citation>
    <scope>NUCLEOTIDE SEQUENCE [LARGE SCALE GENOMIC DNA]</scope>
    <source>
        <strain evidence="3">U1lsi0528_Bin055</strain>
    </source>
</reference>